<name>A0A0R3KVI9_9BRAD</name>
<dbReference type="Proteomes" id="UP000050863">
    <property type="component" value="Unassembled WGS sequence"/>
</dbReference>
<accession>A0A0R3KVI9</accession>
<keyword evidence="3" id="KW-1185">Reference proteome</keyword>
<proteinExistence type="predicted"/>
<evidence type="ECO:0000313" key="2">
    <source>
        <dbReference type="EMBL" id="KRQ99672.1"/>
    </source>
</evidence>
<gene>
    <name evidence="2" type="ORF">CQ12_17065</name>
</gene>
<comment type="caution">
    <text evidence="2">The sequence shown here is derived from an EMBL/GenBank/DDBJ whole genome shotgun (WGS) entry which is preliminary data.</text>
</comment>
<dbReference type="OrthoDB" id="7575967at2"/>
<organism evidence="2 3">
    <name type="scientific">Bradyrhizobium jicamae</name>
    <dbReference type="NCBI Taxonomy" id="280332"/>
    <lineage>
        <taxon>Bacteria</taxon>
        <taxon>Pseudomonadati</taxon>
        <taxon>Pseudomonadota</taxon>
        <taxon>Alphaproteobacteria</taxon>
        <taxon>Hyphomicrobiales</taxon>
        <taxon>Nitrobacteraceae</taxon>
        <taxon>Bradyrhizobium</taxon>
    </lineage>
</organism>
<dbReference type="Pfam" id="PF21834">
    <property type="entry name" value="DUF6894"/>
    <property type="match status" value="1"/>
</dbReference>
<evidence type="ECO:0000313" key="3">
    <source>
        <dbReference type="Proteomes" id="UP000050863"/>
    </source>
</evidence>
<feature type="domain" description="DUF6894" evidence="1">
    <location>
        <begin position="4"/>
        <end position="71"/>
    </location>
</feature>
<dbReference type="EMBL" id="LLXZ01000177">
    <property type="protein sequence ID" value="KRQ99672.1"/>
    <property type="molecule type" value="Genomic_DNA"/>
</dbReference>
<dbReference type="AlphaFoldDB" id="A0A0R3KVI9"/>
<evidence type="ECO:0000259" key="1">
    <source>
        <dbReference type="Pfam" id="PF21834"/>
    </source>
</evidence>
<dbReference type="RefSeq" id="WP_057838828.1">
    <property type="nucleotide sequence ID" value="NZ_LLXZ01000177.1"/>
</dbReference>
<reference evidence="2 3" key="1">
    <citation type="submission" date="2014-03" db="EMBL/GenBank/DDBJ databases">
        <title>Bradyrhizobium valentinum sp. nov., isolated from effective nodules of Lupinus mariae-josephae, a lupine endemic of basic-lime soils in Eastern Spain.</title>
        <authorList>
            <person name="Duran D."/>
            <person name="Rey L."/>
            <person name="Navarro A."/>
            <person name="Busquets A."/>
            <person name="Imperial J."/>
            <person name="Ruiz-Argueso T."/>
        </authorList>
    </citation>
    <scope>NUCLEOTIDE SEQUENCE [LARGE SCALE GENOMIC DNA]</scope>
    <source>
        <strain evidence="2 3">PAC68</strain>
    </source>
</reference>
<protein>
    <recommendedName>
        <fullName evidence="1">DUF6894 domain-containing protein</fullName>
    </recommendedName>
</protein>
<dbReference type="InterPro" id="IPR054189">
    <property type="entry name" value="DUF6894"/>
</dbReference>
<sequence>MPVFFFRVRHGEDPCVSNDGAEFVDHNAAWKEMTGVCGDMIADVSRKLSENAEWQMELLDESKKPVFRIRLVAETLQDPDQDER</sequence>